<evidence type="ECO:0000313" key="2">
    <source>
        <dbReference type="EMBL" id="NSL86190.1"/>
    </source>
</evidence>
<accession>A0A9Q5D9J1</accession>
<evidence type="ECO:0000256" key="1">
    <source>
        <dbReference type="SAM" id="MobiDB-lite"/>
    </source>
</evidence>
<dbReference type="AlphaFoldDB" id="A0A9Q5D9J1"/>
<reference evidence="2" key="1">
    <citation type="submission" date="2020-05" db="EMBL/GenBank/DDBJ databases">
        <title>Chitinophaga laudate sp. nov., isolated from a tropical peat swamp.</title>
        <authorList>
            <person name="Goh C.B.S."/>
            <person name="Lee M.S."/>
            <person name="Parimannan S."/>
            <person name="Pasbakhsh P."/>
            <person name="Yule C.M."/>
            <person name="Rajandas H."/>
            <person name="Loke S."/>
            <person name="Croft L."/>
            <person name="Tan J.B.L."/>
        </authorList>
    </citation>
    <scope>NUCLEOTIDE SEQUENCE</scope>
    <source>
        <strain evidence="2">Mgbs1</strain>
    </source>
</reference>
<gene>
    <name evidence="2" type="ORF">ECE50_005085</name>
</gene>
<protein>
    <submittedName>
        <fullName evidence="2">Uncharacterized protein</fullName>
    </submittedName>
</protein>
<dbReference type="EMBL" id="RIAR02000001">
    <property type="protein sequence ID" value="NSL86190.1"/>
    <property type="molecule type" value="Genomic_DNA"/>
</dbReference>
<comment type="caution">
    <text evidence="2">The sequence shown here is derived from an EMBL/GenBank/DDBJ whole genome shotgun (WGS) entry which is preliminary data.</text>
</comment>
<sequence length="79" mass="8495">MHTFLKDKADSPCPATRCTNGSCTRKCSLFRPDEPVPAALSPDTDNFFLRQEQTVCSGRKADGCDAAGARTDEPEQSGS</sequence>
<evidence type="ECO:0000313" key="3">
    <source>
        <dbReference type="Proteomes" id="UP000281028"/>
    </source>
</evidence>
<feature type="region of interest" description="Disordered" evidence="1">
    <location>
        <begin position="58"/>
        <end position="79"/>
    </location>
</feature>
<proteinExistence type="predicted"/>
<dbReference type="Proteomes" id="UP000281028">
    <property type="component" value="Unassembled WGS sequence"/>
</dbReference>
<organism evidence="2 3">
    <name type="scientific">Chitinophaga solisilvae</name>
    <dbReference type="NCBI Taxonomy" id="1233460"/>
    <lineage>
        <taxon>Bacteria</taxon>
        <taxon>Pseudomonadati</taxon>
        <taxon>Bacteroidota</taxon>
        <taxon>Chitinophagia</taxon>
        <taxon>Chitinophagales</taxon>
        <taxon>Chitinophagaceae</taxon>
        <taxon>Chitinophaga</taxon>
    </lineage>
</organism>
<keyword evidence="3" id="KW-1185">Reference proteome</keyword>
<name>A0A9Q5D9J1_9BACT</name>